<name>A0A669R3K7_PHACC</name>
<evidence type="ECO:0000256" key="7">
    <source>
        <dbReference type="ARBA" id="ARBA00022801"/>
    </source>
</evidence>
<dbReference type="GO" id="GO:0005856">
    <property type="term" value="C:cytoskeleton"/>
    <property type="evidence" value="ECO:0007669"/>
    <property type="project" value="UniProtKB-SubCell"/>
</dbReference>
<dbReference type="GO" id="GO:0045579">
    <property type="term" value="P:positive regulation of B cell differentiation"/>
    <property type="evidence" value="ECO:0007669"/>
    <property type="project" value="TreeGrafter"/>
</dbReference>
<dbReference type="Ensembl" id="ENSPCLT00000030649.1">
    <property type="protein sequence ID" value="ENSPCLP00000022151.1"/>
    <property type="gene ID" value="ENSPCLG00000019439.1"/>
</dbReference>
<dbReference type="InterPro" id="IPR057510">
    <property type="entry name" value="C2_SHIP1-2_first"/>
</dbReference>
<feature type="region of interest" description="Disordered" evidence="13">
    <location>
        <begin position="884"/>
        <end position="939"/>
    </location>
</feature>
<dbReference type="InterPro" id="IPR036691">
    <property type="entry name" value="Endo/exonu/phosph_ase_sf"/>
</dbReference>
<feature type="region of interest" description="Disordered" evidence="13">
    <location>
        <begin position="982"/>
        <end position="1143"/>
    </location>
</feature>
<feature type="compositionally biased region" description="Polar residues" evidence="13">
    <location>
        <begin position="1041"/>
        <end position="1050"/>
    </location>
</feature>
<keyword evidence="10" id="KW-0472">Membrane</keyword>
<dbReference type="FunFam" id="3.60.10.10:FF:000005">
    <property type="entry name" value="phosphatidylinositol 3,4,5-trisphosphate 5-phosphatase 1"/>
    <property type="match status" value="1"/>
</dbReference>
<feature type="compositionally biased region" description="Basic and acidic residues" evidence="13">
    <location>
        <begin position="991"/>
        <end position="1005"/>
    </location>
</feature>
<dbReference type="InterPro" id="IPR000300">
    <property type="entry name" value="IPPc"/>
</dbReference>
<dbReference type="InterPro" id="IPR000980">
    <property type="entry name" value="SH2"/>
</dbReference>
<dbReference type="Pfam" id="PF24147">
    <property type="entry name" value="C2_SHIP1-2_2nd"/>
    <property type="match status" value="1"/>
</dbReference>
<dbReference type="GO" id="GO:0002376">
    <property type="term" value="P:immune system process"/>
    <property type="evidence" value="ECO:0007669"/>
    <property type="project" value="UniProtKB-KW"/>
</dbReference>
<dbReference type="Pfam" id="PF00017">
    <property type="entry name" value="SH2"/>
    <property type="match status" value="1"/>
</dbReference>
<evidence type="ECO:0000256" key="1">
    <source>
        <dbReference type="ARBA" id="ARBA00004170"/>
    </source>
</evidence>
<reference evidence="15" key="1">
    <citation type="submission" date="2025-08" db="UniProtKB">
        <authorList>
            <consortium name="Ensembl"/>
        </authorList>
    </citation>
    <scope>IDENTIFICATION</scope>
</reference>
<evidence type="ECO:0000256" key="9">
    <source>
        <dbReference type="ARBA" id="ARBA00022999"/>
    </source>
</evidence>
<evidence type="ECO:0000313" key="15">
    <source>
        <dbReference type="Ensembl" id="ENSPCLP00000022151.1"/>
    </source>
</evidence>
<evidence type="ECO:0000256" key="11">
    <source>
        <dbReference type="ARBA" id="ARBA00023212"/>
    </source>
</evidence>
<comment type="similarity">
    <text evidence="3">Belongs to the inositol 1,4,5-trisphosphate 5-phosphatase family.</text>
</comment>
<reference evidence="15" key="2">
    <citation type="submission" date="2025-09" db="UniProtKB">
        <authorList>
            <consortium name="Ensembl"/>
        </authorList>
    </citation>
    <scope>IDENTIFICATION</scope>
</reference>
<feature type="domain" description="SH2" evidence="14">
    <location>
        <begin position="5"/>
        <end position="101"/>
    </location>
</feature>
<dbReference type="PROSITE" id="PS50001">
    <property type="entry name" value="SH2"/>
    <property type="match status" value="1"/>
</dbReference>
<dbReference type="GO" id="GO:0009968">
    <property type="term" value="P:negative regulation of signal transduction"/>
    <property type="evidence" value="ECO:0007669"/>
    <property type="project" value="TreeGrafter"/>
</dbReference>
<dbReference type="FunFam" id="3.30.505.10:FF:000035">
    <property type="entry name" value="phosphatidylinositol 3,4,5-trisphosphate 5-phosphatase 1"/>
    <property type="match status" value="1"/>
</dbReference>
<dbReference type="InterPro" id="IPR036860">
    <property type="entry name" value="SH2_dom_sf"/>
</dbReference>
<keyword evidence="6" id="KW-0597">Phosphoprotein</keyword>
<dbReference type="GO" id="GO:0050776">
    <property type="term" value="P:regulation of immune response"/>
    <property type="evidence" value="ECO:0007669"/>
    <property type="project" value="TreeGrafter"/>
</dbReference>
<feature type="compositionally biased region" description="Polar residues" evidence="13">
    <location>
        <begin position="896"/>
        <end position="918"/>
    </location>
</feature>
<evidence type="ECO:0000256" key="3">
    <source>
        <dbReference type="ARBA" id="ARBA00008734"/>
    </source>
</evidence>
<evidence type="ECO:0000256" key="13">
    <source>
        <dbReference type="SAM" id="MobiDB-lite"/>
    </source>
</evidence>
<dbReference type="PRINTS" id="PR00401">
    <property type="entry name" value="SH2DOMAIN"/>
</dbReference>
<dbReference type="Pfam" id="PF24150">
    <property type="entry name" value="C2_SHIP1-2_first"/>
    <property type="match status" value="1"/>
</dbReference>
<dbReference type="Pfam" id="PF22669">
    <property type="entry name" value="Exo_endo_phos2"/>
    <property type="match status" value="1"/>
</dbReference>
<dbReference type="SUPFAM" id="SSF56219">
    <property type="entry name" value="DNase I-like"/>
    <property type="match status" value="1"/>
</dbReference>
<dbReference type="GO" id="GO:0005829">
    <property type="term" value="C:cytosol"/>
    <property type="evidence" value="ECO:0007669"/>
    <property type="project" value="TreeGrafter"/>
</dbReference>
<keyword evidence="9 12" id="KW-0727">SH2 domain</keyword>
<evidence type="ECO:0000256" key="8">
    <source>
        <dbReference type="ARBA" id="ARBA00022859"/>
    </source>
</evidence>
<dbReference type="Gene3D" id="3.60.10.10">
    <property type="entry name" value="Endonuclease/exonuclease/phosphatase"/>
    <property type="match status" value="1"/>
</dbReference>
<evidence type="ECO:0000313" key="16">
    <source>
        <dbReference type="Proteomes" id="UP000472261"/>
    </source>
</evidence>
<evidence type="ECO:0000256" key="5">
    <source>
        <dbReference type="ARBA" id="ARBA00022490"/>
    </source>
</evidence>
<dbReference type="SUPFAM" id="SSF55550">
    <property type="entry name" value="SH2 domain"/>
    <property type="match status" value="1"/>
</dbReference>
<dbReference type="GO" id="GO:0046856">
    <property type="term" value="P:phosphatidylinositol dephosphorylation"/>
    <property type="evidence" value="ECO:0007669"/>
    <property type="project" value="InterPro"/>
</dbReference>
<proteinExistence type="inferred from homology"/>
<evidence type="ECO:0000256" key="2">
    <source>
        <dbReference type="ARBA" id="ARBA00004245"/>
    </source>
</evidence>
<dbReference type="EC" id="3.1.3.86" evidence="4"/>
<keyword evidence="11" id="KW-0206">Cytoskeleton</keyword>
<organism evidence="15 16">
    <name type="scientific">Phasianus colchicus</name>
    <name type="common">Common pheasant</name>
    <dbReference type="NCBI Taxonomy" id="9054"/>
    <lineage>
        <taxon>Eukaryota</taxon>
        <taxon>Metazoa</taxon>
        <taxon>Chordata</taxon>
        <taxon>Craniata</taxon>
        <taxon>Vertebrata</taxon>
        <taxon>Euteleostomi</taxon>
        <taxon>Archelosauria</taxon>
        <taxon>Archosauria</taxon>
        <taxon>Dinosauria</taxon>
        <taxon>Saurischia</taxon>
        <taxon>Theropoda</taxon>
        <taxon>Coelurosauria</taxon>
        <taxon>Aves</taxon>
        <taxon>Neognathae</taxon>
        <taxon>Galloanserae</taxon>
        <taxon>Galliformes</taxon>
        <taxon>Phasianidae</taxon>
        <taxon>Phasianinae</taxon>
        <taxon>Phasianus</taxon>
    </lineage>
</organism>
<dbReference type="GO" id="GO:0034485">
    <property type="term" value="F:phosphatidylinositol-3,4,5-trisphosphate 5-phosphatase activity"/>
    <property type="evidence" value="ECO:0007669"/>
    <property type="project" value="UniProtKB-EC"/>
</dbReference>
<evidence type="ECO:0000256" key="10">
    <source>
        <dbReference type="ARBA" id="ARBA00023136"/>
    </source>
</evidence>
<dbReference type="SMART" id="SM00128">
    <property type="entry name" value="IPPc"/>
    <property type="match status" value="1"/>
</dbReference>
<evidence type="ECO:0000256" key="6">
    <source>
        <dbReference type="ARBA" id="ARBA00022553"/>
    </source>
</evidence>
<protein>
    <recommendedName>
        <fullName evidence="4">phosphatidylinositol-3,4,5-trisphosphate 5-phosphatase</fullName>
        <ecNumber evidence="4">3.1.3.86</ecNumber>
    </recommendedName>
</protein>
<evidence type="ECO:0000256" key="12">
    <source>
        <dbReference type="PROSITE-ProRule" id="PRU00191"/>
    </source>
</evidence>
<keyword evidence="5" id="KW-0963">Cytoplasm</keyword>
<dbReference type="GO" id="GO:0045779">
    <property type="term" value="P:negative regulation of bone resorption"/>
    <property type="evidence" value="ECO:0007669"/>
    <property type="project" value="TreeGrafter"/>
</dbReference>
<dbReference type="SMART" id="SM00252">
    <property type="entry name" value="SH2"/>
    <property type="match status" value="1"/>
</dbReference>
<dbReference type="GO" id="GO:0016020">
    <property type="term" value="C:membrane"/>
    <property type="evidence" value="ECO:0007669"/>
    <property type="project" value="UniProtKB-SubCell"/>
</dbReference>
<evidence type="ECO:0000259" key="14">
    <source>
        <dbReference type="PROSITE" id="PS50001"/>
    </source>
</evidence>
<keyword evidence="7" id="KW-0378">Hydrolase</keyword>
<comment type="subcellular location">
    <subcellularLocation>
        <location evidence="2">Cytoplasm</location>
        <location evidence="2">Cytoskeleton</location>
    </subcellularLocation>
    <subcellularLocation>
        <location evidence="1">Membrane</location>
        <topology evidence="1">Peripheral membrane protein</topology>
    </subcellularLocation>
</comment>
<feature type="compositionally biased region" description="Basic and acidic residues" evidence="13">
    <location>
        <begin position="1114"/>
        <end position="1123"/>
    </location>
</feature>
<dbReference type="CDD" id="cd10343">
    <property type="entry name" value="SH2_SHIP"/>
    <property type="match status" value="1"/>
</dbReference>
<dbReference type="CDD" id="cd09100">
    <property type="entry name" value="INPP5c_SHIP1-INPP5D"/>
    <property type="match status" value="1"/>
</dbReference>
<keyword evidence="16" id="KW-1185">Reference proteome</keyword>
<dbReference type="PANTHER" id="PTHR46051:SF3">
    <property type="entry name" value="PHOSPHATIDYLINOSITOL 3,4,5-TRISPHOSPHATE 5-PHOSPHATASE 1"/>
    <property type="match status" value="1"/>
</dbReference>
<sequence>MDQCWYHGNITRSRAEDLLSKIGKDGSFLVRASESIASAYALCVLFRNCVYTYRILPDKEKKLIVQASEGVPVKYFDNLEELIEFYKKENMGLVWHLKYPVPREEEEAADEPEEDAEGMLSVPTPPILPPRNILMALPGSETKDVSSLPENSRVADVNKLSLSEILLQRLQYQDTSSVSDEHLKLIQDYLRVHIISDLEMVQTGSSNLPQLKKLLALLCKGLFSPVNIVLKLNQLVSLLSSIEEKVKTLLIEGPDSTHRRSLIPPVTFEVKADSLGIFSKIHLKVDVEMGKLIIKRAKDGPEDKFYTHKKILQLIKSQKVPNKLVIVLETEKEKTQRKEYVFSDSKKREGFCQLLQQMKNKHSEQPEPDMITVFIGTWNMGAAPPPKKITSWFLSKGQGKTRDDTADYIPHDIYVIGTQEDPQGEKEWLETLRQSLQEITSISFKVIAIHTLWNIRIVVLAKPEHENRISHICTDNVKTGIANTLGNKGAVGVSFMFNGTSFGFVNSHLTSGSEKKHRRNQNYTSILRFLTLGDKKLSPFNITHRFTHLFWLGDLNYRVEQPPTEAENIIQKIRQQQYPELLAFDQLLIERKDHKVFLQFEEEEITFAPTYRFERGTREKYAYTKQKATGMKYNLPSWCDRVLWKSYPMVHVVCQSYGCTTDITTSDHSPVFATFEVGVTSQFVSKNGEIEFLHCFATLKTKSQTKFYIEFHSSCLESFVKSQEGENEDGSEGELVVKFVDALPKLTPIISDPEYLLDQHILISIKSSDSDESYGKCLALKFWMSQMGENRTNSYRLNIYDDSYLLSGSETTATKVSVIIPVGGIESKQSVGTNSSVAGRATEYTCICAHIFLTVFLLFSSCAPTDISNPNYLGMAGFPQQPFAASQMKQAPSPDQPSSLWNYEQQPKDSSSVMGQRESSSTSPSLSPLSPKPSLQTPVNRSICNRSQEHLPPDLGKNTAEPLLQEEGQQKPEMFENPLYGYTASKGKAAPKKEQDYPRASRKEQLPLPEQSFHLTKSQEPESSKSSSKQPSPPFLVPTQRFRSYTCSSQSEEKNMGEKTQGKPKVAASSENSALLKKSVKPLRSEVSPGVQGQLSRPPLPSKSRAVLDMQSSKGRDYRDSSELPHAGKHRIEEGPLSRTTTPVCALWERGEGSL</sequence>
<evidence type="ECO:0000256" key="4">
    <source>
        <dbReference type="ARBA" id="ARBA00012981"/>
    </source>
</evidence>
<dbReference type="InterPro" id="IPR057509">
    <property type="entry name" value="C2_SHIP1-2_2nd"/>
</dbReference>
<dbReference type="GO" id="GO:0045659">
    <property type="term" value="P:negative regulation of neutrophil differentiation"/>
    <property type="evidence" value="ECO:0007669"/>
    <property type="project" value="TreeGrafter"/>
</dbReference>
<feature type="compositionally biased region" description="Basic and acidic residues" evidence="13">
    <location>
        <begin position="1051"/>
        <end position="1061"/>
    </location>
</feature>
<dbReference type="Proteomes" id="UP000472261">
    <property type="component" value="Unplaced"/>
</dbReference>
<dbReference type="AlphaFoldDB" id="A0A669R3K7"/>
<dbReference type="Gene3D" id="3.30.505.10">
    <property type="entry name" value="SH2 domain"/>
    <property type="match status" value="1"/>
</dbReference>
<accession>A0A669R3K7</accession>
<dbReference type="PANTHER" id="PTHR46051">
    <property type="entry name" value="SH2 DOMAIN-CONTAINING PROTEIN"/>
    <property type="match status" value="1"/>
</dbReference>
<keyword evidence="8" id="KW-0391">Immunity</keyword>
<feature type="compositionally biased region" description="Low complexity" evidence="13">
    <location>
        <begin position="919"/>
        <end position="935"/>
    </location>
</feature>